<sequence>DSPSLGSPTRRRADRGRCSRCGFNYTRSASDQGWSVCTAGGKGRRSHPFLTGGISILCAIFSLF</sequence>
<feature type="non-terminal residue" evidence="1">
    <location>
        <position position="1"/>
    </location>
</feature>
<name>A0A2C6J4K0_9APIC</name>
<feature type="non-terminal residue" evidence="1">
    <location>
        <position position="64"/>
    </location>
</feature>
<evidence type="ECO:0000313" key="1">
    <source>
        <dbReference type="EMBL" id="PHJ14671.1"/>
    </source>
</evidence>
<protein>
    <submittedName>
        <fullName evidence="1">Uncharacterized protein</fullName>
    </submittedName>
</protein>
<evidence type="ECO:0000313" key="2">
    <source>
        <dbReference type="Proteomes" id="UP000221165"/>
    </source>
</evidence>
<dbReference type="VEuPathDB" id="ToxoDB:CSUI_011519"/>
<reference evidence="1 2" key="1">
    <citation type="journal article" date="2017" name="Int. J. Parasitol.">
        <title>The genome of the protozoan parasite Cystoisospora suis and a reverse vaccinology approach to identify vaccine candidates.</title>
        <authorList>
            <person name="Palmieri N."/>
            <person name="Shrestha A."/>
            <person name="Ruttkowski B."/>
            <person name="Beck T."/>
            <person name="Vogl C."/>
            <person name="Tomley F."/>
            <person name="Blake D.P."/>
            <person name="Joachim A."/>
        </authorList>
    </citation>
    <scope>NUCLEOTIDE SEQUENCE [LARGE SCALE GENOMIC DNA]</scope>
    <source>
        <strain evidence="1 2">Wien I</strain>
    </source>
</reference>
<dbReference type="EMBL" id="MIGC01012828">
    <property type="protein sequence ID" value="PHJ14671.1"/>
    <property type="molecule type" value="Genomic_DNA"/>
</dbReference>
<gene>
    <name evidence="1" type="ORF">CSUI_011519</name>
</gene>
<keyword evidence="2" id="KW-1185">Reference proteome</keyword>
<accession>A0A2C6J4K0</accession>
<proteinExistence type="predicted"/>
<dbReference type="AlphaFoldDB" id="A0A2C6J4K0"/>
<organism evidence="1 2">
    <name type="scientific">Cystoisospora suis</name>
    <dbReference type="NCBI Taxonomy" id="483139"/>
    <lineage>
        <taxon>Eukaryota</taxon>
        <taxon>Sar</taxon>
        <taxon>Alveolata</taxon>
        <taxon>Apicomplexa</taxon>
        <taxon>Conoidasida</taxon>
        <taxon>Coccidia</taxon>
        <taxon>Eucoccidiorida</taxon>
        <taxon>Eimeriorina</taxon>
        <taxon>Sarcocystidae</taxon>
        <taxon>Cystoisospora</taxon>
    </lineage>
</organism>
<comment type="caution">
    <text evidence="1">The sequence shown here is derived from an EMBL/GenBank/DDBJ whole genome shotgun (WGS) entry which is preliminary data.</text>
</comment>
<dbReference type="Proteomes" id="UP000221165">
    <property type="component" value="Unassembled WGS sequence"/>
</dbReference>
<dbReference type="GeneID" id="94434828"/>
<dbReference type="RefSeq" id="XP_067916407.1">
    <property type="nucleotide sequence ID" value="XM_068071617.1"/>
</dbReference>